<dbReference type="SUPFAM" id="SSF53850">
    <property type="entry name" value="Periplasmic binding protein-like II"/>
    <property type="match status" value="1"/>
</dbReference>
<dbReference type="AlphaFoldDB" id="A0A158CX94"/>
<keyword evidence="7" id="KW-1185">Reference proteome</keyword>
<protein>
    <submittedName>
        <fullName evidence="6">LysR family transcriptional regulator</fullName>
    </submittedName>
</protein>
<accession>A0A158CX94</accession>
<dbReference type="PANTHER" id="PTHR30537:SF5">
    <property type="entry name" value="HTH-TYPE TRANSCRIPTIONAL ACTIVATOR TTDR-RELATED"/>
    <property type="match status" value="1"/>
</dbReference>
<comment type="caution">
    <text evidence="6">The sequence shown here is derived from an EMBL/GenBank/DDBJ whole genome shotgun (WGS) entry which is preliminary data.</text>
</comment>
<reference evidence="6" key="1">
    <citation type="submission" date="2016-01" db="EMBL/GenBank/DDBJ databases">
        <authorList>
            <person name="Peeters C."/>
        </authorList>
    </citation>
    <scope>NUCLEOTIDE SEQUENCE [LARGE SCALE GENOMIC DNA]</scope>
    <source>
        <strain evidence="6">LMG 29323</strain>
    </source>
</reference>
<dbReference type="InterPro" id="IPR000847">
    <property type="entry name" value="LysR_HTH_N"/>
</dbReference>
<dbReference type="InterPro" id="IPR036388">
    <property type="entry name" value="WH-like_DNA-bd_sf"/>
</dbReference>
<evidence type="ECO:0000313" key="7">
    <source>
        <dbReference type="Proteomes" id="UP000054911"/>
    </source>
</evidence>
<dbReference type="GO" id="GO:0003700">
    <property type="term" value="F:DNA-binding transcription factor activity"/>
    <property type="evidence" value="ECO:0007669"/>
    <property type="project" value="InterPro"/>
</dbReference>
<dbReference type="EMBL" id="FCOE02000028">
    <property type="protein sequence ID" value="SAK86963.1"/>
    <property type="molecule type" value="Genomic_DNA"/>
</dbReference>
<dbReference type="Pfam" id="PF00126">
    <property type="entry name" value="HTH_1"/>
    <property type="match status" value="1"/>
</dbReference>
<dbReference type="STRING" id="1777141.AWB80_05993"/>
<dbReference type="InterPro" id="IPR005119">
    <property type="entry name" value="LysR_subst-bd"/>
</dbReference>
<dbReference type="PROSITE" id="PS50931">
    <property type="entry name" value="HTH_LYSR"/>
    <property type="match status" value="1"/>
</dbReference>
<evidence type="ECO:0000259" key="5">
    <source>
        <dbReference type="PROSITE" id="PS50931"/>
    </source>
</evidence>
<dbReference type="Pfam" id="PF03466">
    <property type="entry name" value="LysR_substrate"/>
    <property type="match status" value="1"/>
</dbReference>
<evidence type="ECO:0000313" key="6">
    <source>
        <dbReference type="EMBL" id="SAK86963.1"/>
    </source>
</evidence>
<gene>
    <name evidence="6" type="ORF">AWB80_05993</name>
</gene>
<keyword evidence="4" id="KW-0804">Transcription</keyword>
<keyword evidence="3" id="KW-0238">DNA-binding</keyword>
<keyword evidence="2" id="KW-0805">Transcription regulation</keyword>
<evidence type="ECO:0000256" key="1">
    <source>
        <dbReference type="ARBA" id="ARBA00009437"/>
    </source>
</evidence>
<dbReference type="Gene3D" id="3.40.190.290">
    <property type="match status" value="1"/>
</dbReference>
<dbReference type="Proteomes" id="UP000054911">
    <property type="component" value="Unassembled WGS sequence"/>
</dbReference>
<proteinExistence type="inferred from homology"/>
<organism evidence="6 7">
    <name type="scientific">Caballeronia pedi</name>
    <dbReference type="NCBI Taxonomy" id="1777141"/>
    <lineage>
        <taxon>Bacteria</taxon>
        <taxon>Pseudomonadati</taxon>
        <taxon>Pseudomonadota</taxon>
        <taxon>Betaproteobacteria</taxon>
        <taxon>Burkholderiales</taxon>
        <taxon>Burkholderiaceae</taxon>
        <taxon>Caballeronia</taxon>
    </lineage>
</organism>
<feature type="domain" description="HTH lysR-type" evidence="5">
    <location>
        <begin position="82"/>
        <end position="139"/>
    </location>
</feature>
<dbReference type="InterPro" id="IPR036390">
    <property type="entry name" value="WH_DNA-bd_sf"/>
</dbReference>
<evidence type="ECO:0000256" key="2">
    <source>
        <dbReference type="ARBA" id="ARBA00023015"/>
    </source>
</evidence>
<sequence>MSNLKPKRARVNRLTHIVPYIELTAIIPQHGQERVERRSTIGLNGAFRYHQALSILPQAALSTASCSRTDFFSTLNTEPKMDRLQAMRTFVRVAEEGSFTVAAERMGIATAVASRAVSSLEAHLRTRLFNRSTRRVALTEAGQRYLQRCQHILGYIEETEAEAADAQARPSGRLRVHATTGFGQAHMVPGIIRYQEQYPSVTVDLTLSQHVPDILDEGYDVTLQVSPAELPDSGLVSLRLGTVHSVLCAAPEYLRDHGTPQCVEDLAEHPCLQIVTHVFPRDCWHLDGPNGRETLALKPTTFQVNIAEALAGALREGIGIGALPMSSAVPALANGALVRVLPEYQLQQLTVYALYASREYLDAKIRTFVDFLKDYIPMSLAAGDTALSVQKKAARKGR</sequence>
<dbReference type="InterPro" id="IPR058163">
    <property type="entry name" value="LysR-type_TF_proteobact-type"/>
</dbReference>
<evidence type="ECO:0000256" key="4">
    <source>
        <dbReference type="ARBA" id="ARBA00023163"/>
    </source>
</evidence>
<dbReference type="PANTHER" id="PTHR30537">
    <property type="entry name" value="HTH-TYPE TRANSCRIPTIONAL REGULATOR"/>
    <property type="match status" value="1"/>
</dbReference>
<dbReference type="GO" id="GO:0043565">
    <property type="term" value="F:sequence-specific DNA binding"/>
    <property type="evidence" value="ECO:0007669"/>
    <property type="project" value="TreeGrafter"/>
</dbReference>
<evidence type="ECO:0000256" key="3">
    <source>
        <dbReference type="ARBA" id="ARBA00023125"/>
    </source>
</evidence>
<name>A0A158CX94_9BURK</name>
<dbReference type="Gene3D" id="1.10.10.10">
    <property type="entry name" value="Winged helix-like DNA-binding domain superfamily/Winged helix DNA-binding domain"/>
    <property type="match status" value="1"/>
</dbReference>
<dbReference type="GO" id="GO:0006351">
    <property type="term" value="P:DNA-templated transcription"/>
    <property type="evidence" value="ECO:0007669"/>
    <property type="project" value="TreeGrafter"/>
</dbReference>
<dbReference type="FunFam" id="1.10.10.10:FF:000001">
    <property type="entry name" value="LysR family transcriptional regulator"/>
    <property type="match status" value="1"/>
</dbReference>
<dbReference type="SUPFAM" id="SSF46785">
    <property type="entry name" value="Winged helix' DNA-binding domain"/>
    <property type="match status" value="1"/>
</dbReference>
<dbReference type="CDD" id="cd08422">
    <property type="entry name" value="PBP2_CrgA_like"/>
    <property type="match status" value="1"/>
</dbReference>
<comment type="similarity">
    <text evidence="1">Belongs to the LysR transcriptional regulatory family.</text>
</comment>